<dbReference type="PANTHER" id="PTHR42023">
    <property type="entry name" value="BHLH DOMAIN-CONTAINING PROTEIN"/>
    <property type="match status" value="1"/>
</dbReference>
<evidence type="ECO:0000313" key="2">
    <source>
        <dbReference type="EMBL" id="KAF2398479.1"/>
    </source>
</evidence>
<feature type="compositionally biased region" description="Polar residues" evidence="1">
    <location>
        <begin position="533"/>
        <end position="542"/>
    </location>
</feature>
<feature type="compositionally biased region" description="Polar residues" evidence="1">
    <location>
        <begin position="26"/>
        <end position="41"/>
    </location>
</feature>
<feature type="compositionally biased region" description="Polar residues" evidence="1">
    <location>
        <begin position="397"/>
        <end position="415"/>
    </location>
</feature>
<accession>A0A6G1HRL2</accession>
<proteinExistence type="predicted"/>
<evidence type="ECO:0000256" key="1">
    <source>
        <dbReference type="SAM" id="MobiDB-lite"/>
    </source>
</evidence>
<name>A0A6G1HRL2_9PEZI</name>
<feature type="region of interest" description="Disordered" evidence="1">
    <location>
        <begin position="504"/>
        <end position="603"/>
    </location>
</feature>
<dbReference type="Proteomes" id="UP000799640">
    <property type="component" value="Unassembled WGS sequence"/>
</dbReference>
<dbReference type="AlphaFoldDB" id="A0A6G1HRL2"/>
<organism evidence="2 3">
    <name type="scientific">Trichodelitschia bisporula</name>
    <dbReference type="NCBI Taxonomy" id="703511"/>
    <lineage>
        <taxon>Eukaryota</taxon>
        <taxon>Fungi</taxon>
        <taxon>Dikarya</taxon>
        <taxon>Ascomycota</taxon>
        <taxon>Pezizomycotina</taxon>
        <taxon>Dothideomycetes</taxon>
        <taxon>Dothideomycetes incertae sedis</taxon>
        <taxon>Phaeotrichales</taxon>
        <taxon>Phaeotrichaceae</taxon>
        <taxon>Trichodelitschia</taxon>
    </lineage>
</organism>
<reference evidence="2" key="1">
    <citation type="journal article" date="2020" name="Stud. Mycol.">
        <title>101 Dothideomycetes genomes: a test case for predicting lifestyles and emergence of pathogens.</title>
        <authorList>
            <person name="Haridas S."/>
            <person name="Albert R."/>
            <person name="Binder M."/>
            <person name="Bloem J."/>
            <person name="Labutti K."/>
            <person name="Salamov A."/>
            <person name="Andreopoulos B."/>
            <person name="Baker S."/>
            <person name="Barry K."/>
            <person name="Bills G."/>
            <person name="Bluhm B."/>
            <person name="Cannon C."/>
            <person name="Castanera R."/>
            <person name="Culley D."/>
            <person name="Daum C."/>
            <person name="Ezra D."/>
            <person name="Gonzalez J."/>
            <person name="Henrissat B."/>
            <person name="Kuo A."/>
            <person name="Liang C."/>
            <person name="Lipzen A."/>
            <person name="Lutzoni F."/>
            <person name="Magnuson J."/>
            <person name="Mondo S."/>
            <person name="Nolan M."/>
            <person name="Ohm R."/>
            <person name="Pangilinan J."/>
            <person name="Park H.-J."/>
            <person name="Ramirez L."/>
            <person name="Alfaro M."/>
            <person name="Sun H."/>
            <person name="Tritt A."/>
            <person name="Yoshinaga Y."/>
            <person name="Zwiers L.-H."/>
            <person name="Turgeon B."/>
            <person name="Goodwin S."/>
            <person name="Spatafora J."/>
            <person name="Crous P."/>
            <person name="Grigoriev I."/>
        </authorList>
    </citation>
    <scope>NUCLEOTIDE SEQUENCE</scope>
    <source>
        <strain evidence="2">CBS 262.69</strain>
    </source>
</reference>
<feature type="compositionally biased region" description="Low complexity" evidence="1">
    <location>
        <begin position="329"/>
        <end position="348"/>
    </location>
</feature>
<sequence>MKSAMWKRLPRRTKEPQIGQPVLIETTYNDRSLDSMPSVSEAQDAAEPNVGQEMPPRFSTLPPHHVGNYNEPSYNRASHAPTASSIYSDFPQNTYEYEGQMPHEVSPPSSPVYGGGHGDGDVSPIDSEPYEFVLRPESKVVQSHIPVRKAVPGPGNYGLPSNPRPPKGTRWDKYSGEPTNGPTGLPPQVTPGSVDFSQPKPLRRVGTASPEPAPTGKVADQTSRLTDRGLVVDTRPPWKGASGREAIVPVPADNPKPANAPPVLPRARTNRTSAGPGGNLMGQEQGRRVAPVAATSMRPVPRFAHDETIKPTPPLKAGRNSPPRITSNPASPTYAPVSAAPAVVVRSATPPPENARVNAPADNSPPVSPQRDVATPTGAPANNTHSRESSTDADANHNASRFSWTTYATGTSYQQSPPPSPPPPLPTNLLTSKYAPQSVMSRTRPIARMDGPESSPAPSVRSRKPVPSTASRAPVPSPSMAPVPSPSTPELDLQYSFSRFNVKGLEPSTHDLTKYSPSPAGRGLREQMMSKAQARSQYAEQPQSERGESPAYTPRRDSDATLRARAETDLSVSKMRHGSRAPSLAPSAASTGTQKALPRTPKEHAAADLLSALQAQEEDLLTQRGNLQKAMREVQRTTPQNPLISDITARREMERRVGEIRAELESVELGLHDVGLRLHRANKRRDVIEGRSAETFWVRRVTTG</sequence>
<evidence type="ECO:0000313" key="3">
    <source>
        <dbReference type="Proteomes" id="UP000799640"/>
    </source>
</evidence>
<dbReference type="EMBL" id="ML996700">
    <property type="protein sequence ID" value="KAF2398479.1"/>
    <property type="molecule type" value="Genomic_DNA"/>
</dbReference>
<feature type="compositionally biased region" description="Polar residues" evidence="1">
    <location>
        <begin position="70"/>
        <end position="95"/>
    </location>
</feature>
<dbReference type="OrthoDB" id="4507572at2759"/>
<protein>
    <submittedName>
        <fullName evidence="2">Uncharacterized protein</fullName>
    </submittedName>
</protein>
<feature type="compositionally biased region" description="Pro residues" evidence="1">
    <location>
        <begin position="416"/>
        <end position="426"/>
    </location>
</feature>
<feature type="compositionally biased region" description="Low complexity" evidence="1">
    <location>
        <begin position="580"/>
        <end position="590"/>
    </location>
</feature>
<feature type="compositionally biased region" description="Pro residues" evidence="1">
    <location>
        <begin position="252"/>
        <end position="264"/>
    </location>
</feature>
<feature type="region of interest" description="Disordered" evidence="1">
    <location>
        <begin position="143"/>
        <end position="492"/>
    </location>
</feature>
<dbReference type="PANTHER" id="PTHR42023:SF1">
    <property type="entry name" value="BHLH DOMAIN-CONTAINING PROTEIN"/>
    <property type="match status" value="1"/>
</dbReference>
<feature type="region of interest" description="Disordered" evidence="1">
    <location>
        <begin position="1"/>
        <end position="127"/>
    </location>
</feature>
<keyword evidence="3" id="KW-1185">Reference proteome</keyword>
<feature type="compositionally biased region" description="Basic and acidic residues" evidence="1">
    <location>
        <begin position="543"/>
        <end position="568"/>
    </location>
</feature>
<feature type="compositionally biased region" description="Pro residues" evidence="1">
    <location>
        <begin position="475"/>
        <end position="487"/>
    </location>
</feature>
<gene>
    <name evidence="2" type="ORF">EJ06DRAFT_110317</name>
</gene>